<organism evidence="6 7">
    <name type="scientific">Mycena maculata</name>
    <dbReference type="NCBI Taxonomy" id="230809"/>
    <lineage>
        <taxon>Eukaryota</taxon>
        <taxon>Fungi</taxon>
        <taxon>Dikarya</taxon>
        <taxon>Basidiomycota</taxon>
        <taxon>Agaricomycotina</taxon>
        <taxon>Agaricomycetes</taxon>
        <taxon>Agaricomycetidae</taxon>
        <taxon>Agaricales</taxon>
        <taxon>Marasmiineae</taxon>
        <taxon>Mycenaceae</taxon>
        <taxon>Mycena</taxon>
    </lineage>
</organism>
<keyword evidence="3 4" id="KW-0687">Ribonucleoprotein</keyword>
<gene>
    <name evidence="6" type="ORF">DFH07DRAFT_729426</name>
    <name evidence="5" type="ORF">DFH07DRAFT_746088</name>
</gene>
<evidence type="ECO:0000256" key="3">
    <source>
        <dbReference type="ARBA" id="ARBA00023274"/>
    </source>
</evidence>
<dbReference type="InterPro" id="IPR001593">
    <property type="entry name" value="Ribosomal_eS1"/>
</dbReference>
<dbReference type="EMBL" id="JARJLG010000081">
    <property type="protein sequence ID" value="KAJ7750671.1"/>
    <property type="molecule type" value="Genomic_DNA"/>
</dbReference>
<name>A0AAD7K8N2_9AGAR</name>
<reference evidence="6" key="1">
    <citation type="submission" date="2023-03" db="EMBL/GenBank/DDBJ databases">
        <title>Massive genome expansion in bonnet fungi (Mycena s.s.) driven by repeated elements and novel gene families across ecological guilds.</title>
        <authorList>
            <consortium name="Lawrence Berkeley National Laboratory"/>
            <person name="Harder C.B."/>
            <person name="Miyauchi S."/>
            <person name="Viragh M."/>
            <person name="Kuo A."/>
            <person name="Thoen E."/>
            <person name="Andreopoulos B."/>
            <person name="Lu D."/>
            <person name="Skrede I."/>
            <person name="Drula E."/>
            <person name="Henrissat B."/>
            <person name="Morin E."/>
            <person name="Kohler A."/>
            <person name="Barry K."/>
            <person name="LaButti K."/>
            <person name="Morin E."/>
            <person name="Salamov A."/>
            <person name="Lipzen A."/>
            <person name="Mereny Z."/>
            <person name="Hegedus B."/>
            <person name="Baldrian P."/>
            <person name="Stursova M."/>
            <person name="Weitz H."/>
            <person name="Taylor A."/>
            <person name="Grigoriev I.V."/>
            <person name="Nagy L.G."/>
            <person name="Martin F."/>
            <person name="Kauserud H."/>
        </authorList>
    </citation>
    <scope>NUCLEOTIDE SEQUENCE</scope>
    <source>
        <strain evidence="6">CBHHK188m</strain>
    </source>
</reference>
<protein>
    <submittedName>
        <fullName evidence="6">Ribosomal S3Ae family-domain-containing protein</fullName>
    </submittedName>
</protein>
<dbReference type="SMART" id="SM01397">
    <property type="entry name" value="Ribosomal_S3Ae"/>
    <property type="match status" value="1"/>
</dbReference>
<dbReference type="EMBL" id="JARJLG010000005">
    <property type="protein sequence ID" value="KAJ7780709.1"/>
    <property type="molecule type" value="Genomic_DNA"/>
</dbReference>
<keyword evidence="7" id="KW-1185">Reference proteome</keyword>
<sequence>MCGGKNKCLSKGKKGTKKKVVDPFSRKEWYDIKAPSIFEVRNVGKILVNRSQGLKNANNSLKGRIVEVSLADLNKDEDLSHLLLHVPTNLCYDTAIL</sequence>
<dbReference type="Proteomes" id="UP001215280">
    <property type="component" value="Unassembled WGS sequence"/>
</dbReference>
<dbReference type="GO" id="GO:1990904">
    <property type="term" value="C:ribonucleoprotein complex"/>
    <property type="evidence" value="ECO:0007669"/>
    <property type="project" value="UniProtKB-KW"/>
</dbReference>
<keyword evidence="2" id="KW-0007">Acetylation</keyword>
<dbReference type="InterPro" id="IPR018281">
    <property type="entry name" value="Ribosomal_eS1_CS"/>
</dbReference>
<comment type="similarity">
    <text evidence="4">Belongs to the eukaryotic ribosomal protein eS1 family.</text>
</comment>
<keyword evidence="1 4" id="KW-0689">Ribosomal protein</keyword>
<dbReference type="AlphaFoldDB" id="A0AAD7K8N2"/>
<dbReference type="GO" id="GO:0005840">
    <property type="term" value="C:ribosome"/>
    <property type="evidence" value="ECO:0007669"/>
    <property type="project" value="UniProtKB-KW"/>
</dbReference>
<evidence type="ECO:0000256" key="2">
    <source>
        <dbReference type="ARBA" id="ARBA00022990"/>
    </source>
</evidence>
<evidence type="ECO:0000256" key="4">
    <source>
        <dbReference type="RuleBase" id="RU000668"/>
    </source>
</evidence>
<evidence type="ECO:0000313" key="7">
    <source>
        <dbReference type="Proteomes" id="UP001215280"/>
    </source>
</evidence>
<dbReference type="GO" id="GO:0003735">
    <property type="term" value="F:structural constituent of ribosome"/>
    <property type="evidence" value="ECO:0007669"/>
    <property type="project" value="InterPro"/>
</dbReference>
<dbReference type="GO" id="GO:0006412">
    <property type="term" value="P:translation"/>
    <property type="evidence" value="ECO:0007669"/>
    <property type="project" value="InterPro"/>
</dbReference>
<dbReference type="PROSITE" id="PS01191">
    <property type="entry name" value="RIBOSOMAL_S3AE"/>
    <property type="match status" value="1"/>
</dbReference>
<comment type="caution">
    <text evidence="6">The sequence shown here is derived from an EMBL/GenBank/DDBJ whole genome shotgun (WGS) entry which is preliminary data.</text>
</comment>
<evidence type="ECO:0000313" key="6">
    <source>
        <dbReference type="EMBL" id="KAJ7780709.1"/>
    </source>
</evidence>
<dbReference type="Pfam" id="PF01015">
    <property type="entry name" value="Ribosomal_S3Ae"/>
    <property type="match status" value="1"/>
</dbReference>
<evidence type="ECO:0000256" key="1">
    <source>
        <dbReference type="ARBA" id="ARBA00022980"/>
    </source>
</evidence>
<accession>A0AAD7K8N2</accession>
<evidence type="ECO:0000313" key="5">
    <source>
        <dbReference type="EMBL" id="KAJ7750671.1"/>
    </source>
</evidence>
<proteinExistence type="inferred from homology"/>